<dbReference type="InterPro" id="IPR052053">
    <property type="entry name" value="IM_YidH-like"/>
</dbReference>
<keyword evidence="4 6" id="KW-0472">Membrane</keyword>
<dbReference type="Pfam" id="PF02656">
    <property type="entry name" value="DUF202"/>
    <property type="match status" value="1"/>
</dbReference>
<dbReference type="EMBL" id="MU404353">
    <property type="protein sequence ID" value="KAI1614289.1"/>
    <property type="molecule type" value="Genomic_DNA"/>
</dbReference>
<organism evidence="8 9">
    <name type="scientific">Exophiala viscosa</name>
    <dbReference type="NCBI Taxonomy" id="2486360"/>
    <lineage>
        <taxon>Eukaryota</taxon>
        <taxon>Fungi</taxon>
        <taxon>Dikarya</taxon>
        <taxon>Ascomycota</taxon>
        <taxon>Pezizomycotina</taxon>
        <taxon>Eurotiomycetes</taxon>
        <taxon>Chaetothyriomycetidae</taxon>
        <taxon>Chaetothyriales</taxon>
        <taxon>Herpotrichiellaceae</taxon>
        <taxon>Exophiala</taxon>
    </lineage>
</organism>
<proteinExistence type="predicted"/>
<comment type="caution">
    <text evidence="8">The sequence shown here is derived from an EMBL/GenBank/DDBJ whole genome shotgun (WGS) entry which is preliminary data.</text>
</comment>
<evidence type="ECO:0000256" key="5">
    <source>
        <dbReference type="SAM" id="MobiDB-lite"/>
    </source>
</evidence>
<keyword evidence="2 6" id="KW-0812">Transmembrane</keyword>
<feature type="transmembrane region" description="Helical" evidence="6">
    <location>
        <begin position="110"/>
        <end position="139"/>
    </location>
</feature>
<feature type="domain" description="DUF202" evidence="7">
    <location>
        <begin position="68"/>
        <end position="140"/>
    </location>
</feature>
<reference evidence="8" key="1">
    <citation type="journal article" date="2022" name="bioRxiv">
        <title>Deciphering the potential niche of two novel black yeast fungi from a biological soil crust based on their genomes, phenotypes, and melanin regulation.</title>
        <authorList>
            <consortium name="DOE Joint Genome Institute"/>
            <person name="Carr E.C."/>
            <person name="Barton Q."/>
            <person name="Grambo S."/>
            <person name="Sullivan M."/>
            <person name="Renfro C.M."/>
            <person name="Kuo A."/>
            <person name="Pangilinan J."/>
            <person name="Lipzen A."/>
            <person name="Keymanesh K."/>
            <person name="Savage E."/>
            <person name="Barry K."/>
            <person name="Grigoriev I.V."/>
            <person name="Riekhof W.R."/>
            <person name="Harris S.S."/>
        </authorList>
    </citation>
    <scope>NUCLEOTIDE SEQUENCE</scope>
    <source>
        <strain evidence="8">JF 03-4F</strain>
    </source>
</reference>
<name>A0AAN6IG95_9EURO</name>
<evidence type="ECO:0000256" key="4">
    <source>
        <dbReference type="ARBA" id="ARBA00023136"/>
    </source>
</evidence>
<evidence type="ECO:0000313" key="9">
    <source>
        <dbReference type="Proteomes" id="UP001203852"/>
    </source>
</evidence>
<dbReference type="PANTHER" id="PTHR34187">
    <property type="entry name" value="FGR18P"/>
    <property type="match status" value="1"/>
</dbReference>
<dbReference type="GO" id="GO:0012505">
    <property type="term" value="C:endomembrane system"/>
    <property type="evidence" value="ECO:0007669"/>
    <property type="project" value="UniProtKB-SubCell"/>
</dbReference>
<dbReference type="Proteomes" id="UP001203852">
    <property type="component" value="Unassembled WGS sequence"/>
</dbReference>
<feature type="transmembrane region" description="Helical" evidence="6">
    <location>
        <begin position="160"/>
        <end position="180"/>
    </location>
</feature>
<dbReference type="InterPro" id="IPR003807">
    <property type="entry name" value="DUF202"/>
</dbReference>
<feature type="transmembrane region" description="Helical" evidence="6">
    <location>
        <begin position="77"/>
        <end position="98"/>
    </location>
</feature>
<protein>
    <recommendedName>
        <fullName evidence="7">DUF202 domain-containing protein</fullName>
    </recommendedName>
</protein>
<evidence type="ECO:0000256" key="6">
    <source>
        <dbReference type="SAM" id="Phobius"/>
    </source>
</evidence>
<evidence type="ECO:0000256" key="1">
    <source>
        <dbReference type="ARBA" id="ARBA00004127"/>
    </source>
</evidence>
<dbReference type="AlphaFoldDB" id="A0AAN6IG95"/>
<keyword evidence="3 6" id="KW-1133">Transmembrane helix</keyword>
<keyword evidence="9" id="KW-1185">Reference proteome</keyword>
<feature type="region of interest" description="Disordered" evidence="5">
    <location>
        <begin position="1"/>
        <end position="30"/>
    </location>
</feature>
<sequence>MAEATQRELPPVRHSLSNPSDQEALELDQSQDQPFSTLPVTITDRRTPRIVRWWRSHVSLGVPHAKCRDHLANERTFLGYLRTGQAFAILGVIIAQLMQLQHSLHPNPVLGFFVVSVPLSSVCHGSAILISILGASRFFHWQQEMSRGYALFGGWELHSVAVLTTLVIACLFCLVLAISIKED</sequence>
<dbReference type="PANTHER" id="PTHR34187:SF1">
    <property type="entry name" value="DUF202 DOMAIN-CONTAINING PROTEIN"/>
    <property type="match status" value="1"/>
</dbReference>
<evidence type="ECO:0000313" key="8">
    <source>
        <dbReference type="EMBL" id="KAI1614289.1"/>
    </source>
</evidence>
<gene>
    <name evidence="8" type="ORF">EDD36DRAFT_222327</name>
</gene>
<comment type="subcellular location">
    <subcellularLocation>
        <location evidence="1">Endomembrane system</location>
        <topology evidence="1">Multi-pass membrane protein</topology>
    </subcellularLocation>
</comment>
<evidence type="ECO:0000256" key="2">
    <source>
        <dbReference type="ARBA" id="ARBA00022692"/>
    </source>
</evidence>
<evidence type="ECO:0000256" key="3">
    <source>
        <dbReference type="ARBA" id="ARBA00022989"/>
    </source>
</evidence>
<evidence type="ECO:0000259" key="7">
    <source>
        <dbReference type="Pfam" id="PF02656"/>
    </source>
</evidence>
<accession>A0AAN6IG95</accession>